<evidence type="ECO:0000313" key="3">
    <source>
        <dbReference type="Proteomes" id="UP000298416"/>
    </source>
</evidence>
<keyword evidence="1" id="KW-0175">Coiled coil</keyword>
<dbReference type="EMBL" id="PNBA02000003">
    <property type="protein sequence ID" value="KAG6431153.1"/>
    <property type="molecule type" value="Genomic_DNA"/>
</dbReference>
<sequence>MLQPSKGRILDNTVNYIKCLQEEAERLEGLKKFQSKLHRVERPSLSKCTDHNSANLTISDSAVFLAIQLPSRQGSVLNILRVLQRHEAEVMEAWINVSDEKVMTFTATMKLGAKTRECFLERQQERRTSCDRMRTTGILGHEYGAFSGGGEIGKAIKKVVEVKEGCAEHAVGAACATDRKGEEEAQ</sequence>
<dbReference type="Proteomes" id="UP000298416">
    <property type="component" value="Unassembled WGS sequence"/>
</dbReference>
<name>A0A8X8YEI6_SALSN</name>
<protein>
    <submittedName>
        <fullName evidence="2">Uncharacterized protein</fullName>
    </submittedName>
</protein>
<reference evidence="2" key="2">
    <citation type="submission" date="2020-08" db="EMBL/GenBank/DDBJ databases">
        <title>Plant Genome Project.</title>
        <authorList>
            <person name="Zhang R.-G."/>
        </authorList>
    </citation>
    <scope>NUCLEOTIDE SEQUENCE</scope>
    <source>
        <strain evidence="2">Huo1</strain>
        <tissue evidence="2">Leaf</tissue>
    </source>
</reference>
<evidence type="ECO:0000313" key="2">
    <source>
        <dbReference type="EMBL" id="KAG6431153.1"/>
    </source>
</evidence>
<accession>A0A8X8YEI6</accession>
<proteinExistence type="predicted"/>
<gene>
    <name evidence="2" type="ORF">SASPL_109228</name>
</gene>
<comment type="caution">
    <text evidence="2">The sequence shown here is derived from an EMBL/GenBank/DDBJ whole genome shotgun (WGS) entry which is preliminary data.</text>
</comment>
<keyword evidence="3" id="KW-1185">Reference proteome</keyword>
<evidence type="ECO:0000256" key="1">
    <source>
        <dbReference type="SAM" id="Coils"/>
    </source>
</evidence>
<feature type="coiled-coil region" evidence="1">
    <location>
        <begin position="10"/>
        <end position="37"/>
    </location>
</feature>
<organism evidence="2">
    <name type="scientific">Salvia splendens</name>
    <name type="common">Scarlet sage</name>
    <dbReference type="NCBI Taxonomy" id="180675"/>
    <lineage>
        <taxon>Eukaryota</taxon>
        <taxon>Viridiplantae</taxon>
        <taxon>Streptophyta</taxon>
        <taxon>Embryophyta</taxon>
        <taxon>Tracheophyta</taxon>
        <taxon>Spermatophyta</taxon>
        <taxon>Magnoliopsida</taxon>
        <taxon>eudicotyledons</taxon>
        <taxon>Gunneridae</taxon>
        <taxon>Pentapetalae</taxon>
        <taxon>asterids</taxon>
        <taxon>lamiids</taxon>
        <taxon>Lamiales</taxon>
        <taxon>Lamiaceae</taxon>
        <taxon>Nepetoideae</taxon>
        <taxon>Mentheae</taxon>
        <taxon>Salviinae</taxon>
        <taxon>Salvia</taxon>
        <taxon>Salvia subgen. Calosphace</taxon>
        <taxon>core Calosphace</taxon>
    </lineage>
</organism>
<reference evidence="2" key="1">
    <citation type="submission" date="2018-01" db="EMBL/GenBank/DDBJ databases">
        <authorList>
            <person name="Mao J.F."/>
        </authorList>
    </citation>
    <scope>NUCLEOTIDE SEQUENCE</scope>
    <source>
        <strain evidence="2">Huo1</strain>
        <tissue evidence="2">Leaf</tissue>
    </source>
</reference>
<dbReference type="AlphaFoldDB" id="A0A8X8YEI6"/>